<dbReference type="InterPro" id="IPR027417">
    <property type="entry name" value="P-loop_NTPase"/>
</dbReference>
<dbReference type="STRING" id="571913.VV02_18060"/>
<protein>
    <recommendedName>
        <fullName evidence="3">Phosphotransferase</fullName>
    </recommendedName>
</protein>
<dbReference type="Gene3D" id="3.40.50.300">
    <property type="entry name" value="P-loop containing nucleotide triphosphate hydrolases"/>
    <property type="match status" value="1"/>
</dbReference>
<name>A0A0K1JL64_9MICO</name>
<dbReference type="RefSeq" id="WP_052593720.1">
    <property type="nucleotide sequence ID" value="NZ_CP011112.1"/>
</dbReference>
<evidence type="ECO:0000313" key="1">
    <source>
        <dbReference type="EMBL" id="AKU17310.1"/>
    </source>
</evidence>
<organism evidence="1 2">
    <name type="scientific">Luteipulveratus mongoliensis</name>
    <dbReference type="NCBI Taxonomy" id="571913"/>
    <lineage>
        <taxon>Bacteria</taxon>
        <taxon>Bacillati</taxon>
        <taxon>Actinomycetota</taxon>
        <taxon>Actinomycetes</taxon>
        <taxon>Micrococcales</taxon>
        <taxon>Dermacoccaceae</taxon>
        <taxon>Luteipulveratus</taxon>
    </lineage>
</organism>
<dbReference type="Pfam" id="PF13207">
    <property type="entry name" value="AAA_17"/>
    <property type="match status" value="1"/>
</dbReference>
<sequence length="182" mass="19887">MASPDFHGVVLIVGVPGAGKSTVARALAERFERSACIEGDLIQHELTARGLVAPGQQPPEEEYLQLALRWRNCASLADNFVAAGFTAVVEHAVSVPLFVEQFQRDLTARPLSLIVLAPCLEVALARDAVRHKQVAHHFVHMDAEMREKLRDWGWWIDTSELTVTETVDAIIESGLSAGALTP</sequence>
<proteinExistence type="predicted"/>
<dbReference type="EMBL" id="CP011112">
    <property type="protein sequence ID" value="AKU17310.1"/>
    <property type="molecule type" value="Genomic_DNA"/>
</dbReference>
<reference evidence="1 2" key="1">
    <citation type="submission" date="2015-03" db="EMBL/GenBank/DDBJ databases">
        <title>Luteipulveratus halotolerans sp. nov., a novel actinobacterium (Dermacoccaceae) from Sarawak, Malaysia.</title>
        <authorList>
            <person name="Juboi H."/>
            <person name="Basik A."/>
            <person name="Shamsul S.S."/>
            <person name="Arnold P."/>
            <person name="Schmitt E.K."/>
            <person name="Sanglier J.-J."/>
            <person name="Yeo T."/>
        </authorList>
    </citation>
    <scope>NUCLEOTIDE SEQUENCE [LARGE SCALE GENOMIC DNA]</scope>
    <source>
        <strain evidence="1 2">MN07-A0370</strain>
    </source>
</reference>
<gene>
    <name evidence="1" type="ORF">VV02_18060</name>
</gene>
<evidence type="ECO:0008006" key="3">
    <source>
        <dbReference type="Google" id="ProtNLM"/>
    </source>
</evidence>
<dbReference type="SUPFAM" id="SSF52540">
    <property type="entry name" value="P-loop containing nucleoside triphosphate hydrolases"/>
    <property type="match status" value="1"/>
</dbReference>
<dbReference type="Proteomes" id="UP000066480">
    <property type="component" value="Chromosome"/>
</dbReference>
<dbReference type="AlphaFoldDB" id="A0A0K1JL64"/>
<accession>A0A0K1JL64</accession>
<dbReference type="KEGG" id="lmoi:VV02_18060"/>
<keyword evidence="2" id="KW-1185">Reference proteome</keyword>
<dbReference type="OrthoDB" id="1649389at2"/>
<evidence type="ECO:0000313" key="2">
    <source>
        <dbReference type="Proteomes" id="UP000066480"/>
    </source>
</evidence>